<protein>
    <recommendedName>
        <fullName evidence="10">Major facilitator superfamily (MFS) profile domain-containing protein</fullName>
    </recommendedName>
</protein>
<feature type="transmembrane region" description="Helical" evidence="9">
    <location>
        <begin position="167"/>
        <end position="185"/>
    </location>
</feature>
<keyword evidence="2" id="KW-0813">Transport</keyword>
<keyword evidence="6 9" id="KW-1133">Transmembrane helix</keyword>
<organism evidence="11 12">
    <name type="scientific">Photinus pyralis</name>
    <name type="common">Common eastern firefly</name>
    <name type="synonym">Lampyris pyralis</name>
    <dbReference type="NCBI Taxonomy" id="7054"/>
    <lineage>
        <taxon>Eukaryota</taxon>
        <taxon>Metazoa</taxon>
        <taxon>Ecdysozoa</taxon>
        <taxon>Arthropoda</taxon>
        <taxon>Hexapoda</taxon>
        <taxon>Insecta</taxon>
        <taxon>Pterygota</taxon>
        <taxon>Neoptera</taxon>
        <taxon>Endopterygota</taxon>
        <taxon>Coleoptera</taxon>
        <taxon>Polyphaga</taxon>
        <taxon>Elateriformia</taxon>
        <taxon>Elateroidea</taxon>
        <taxon>Lampyridae</taxon>
        <taxon>Lampyrinae</taxon>
        <taxon>Photinus</taxon>
    </lineage>
</organism>
<dbReference type="Gene3D" id="1.20.1250.20">
    <property type="entry name" value="MFS general substrate transporter like domains"/>
    <property type="match status" value="2"/>
</dbReference>
<feature type="transmembrane region" description="Helical" evidence="9">
    <location>
        <begin position="516"/>
        <end position="534"/>
    </location>
</feature>
<evidence type="ECO:0000259" key="10">
    <source>
        <dbReference type="PROSITE" id="PS50850"/>
    </source>
</evidence>
<feature type="transmembrane region" description="Helical" evidence="9">
    <location>
        <begin position="382"/>
        <end position="403"/>
    </location>
</feature>
<feature type="transmembrane region" description="Helical" evidence="9">
    <location>
        <begin position="110"/>
        <end position="128"/>
    </location>
</feature>
<feature type="transmembrane region" description="Helical" evidence="9">
    <location>
        <begin position="573"/>
        <end position="591"/>
    </location>
</feature>
<feature type="transmembrane region" description="Helical" evidence="9">
    <location>
        <begin position="52"/>
        <end position="75"/>
    </location>
</feature>
<sequence>MVAIEGRTLQYIALSAGSLSALSCGFHLGWPGPYLQQLVEEDSAFPVTDSEGSWIAISFLIGAFCGSGLCVALLDWAGRRRLVIFTNFPFVASWLMVAFAGSWWELCAARFVAGLSDGMVFCAVPLYFSEVADAKVRGLFVSGLIVMHLTGVLFMAVVGSFLPMKSVALFCVSVPLIVFLTFLWLPETPHYYVVRGDLENARRSLRKLTAKVDVEPEIGHILETMDDCDGSKGKLLNFISNGNSRRGIVILLLIRTVQQFSGYVAFVFYLPAILTEASDFVSPVISTSIYYTLQMTFALISMVTIDRVGRKPILVFSVASVTLSLSVVGVYFLVQGYGYVNLKDYSWIPLLGLFLFISGYSSGLHSIPVLLVGEIFPIGVKVLAITLFDMYYSIVSSIASKFFQYTKDEFGMYGYAHSHALLGTLTALSCGFHLGWSAPYVPQLVRDGATIPVSDGEGSWIAISFLIGAFCGSGLSGLLLDRVGRRKLIIFTSLPFVVSWLMVAFATSIWELCLARFIAGLPDGVVFCAVPLYFAEIADAEVRGLFMSALTFMQLVGVLLMGVVGPHLPMKSVALYCLCVPVVIFATFLFLPEAPHYYVVRGELERARESLRKFTGVENVEEHLGSILETVVECDNSKGTLTNFLTNEKSRRGILVLLVLRGVEQFSGYIAFVFYLPAILEDAKDFVSPTTSTAIYYSLQILVALVAMVIIDKVGRKPLLLISVTIVSISLSLVGAYFTLQNLSGIDLKDYSWIPLAGLLLFIVGYSAGLHCIPLLLLGELFPIGVKVLAMSLFDMYYCLISSLASKFFQYTKDEFGMHVPFLTFALCCICGVPFTIYFVSETKDKTLEEIQMESKSKAKV</sequence>
<name>A0A5N4A642_PHOPY</name>
<evidence type="ECO:0000256" key="7">
    <source>
        <dbReference type="ARBA" id="ARBA00023136"/>
    </source>
</evidence>
<dbReference type="PROSITE" id="PS00216">
    <property type="entry name" value="SUGAR_TRANSPORT_1"/>
    <property type="match status" value="2"/>
</dbReference>
<evidence type="ECO:0000256" key="3">
    <source>
        <dbReference type="ARBA" id="ARBA00022475"/>
    </source>
</evidence>
<evidence type="ECO:0000256" key="2">
    <source>
        <dbReference type="ARBA" id="ARBA00022448"/>
    </source>
</evidence>
<feature type="transmembrane region" description="Helical" evidence="9">
    <location>
        <begin position="784"/>
        <end position="806"/>
    </location>
</feature>
<dbReference type="SUPFAM" id="SSF103473">
    <property type="entry name" value="MFS general substrate transporter"/>
    <property type="match status" value="2"/>
</dbReference>
<feature type="transmembrane region" description="Helical" evidence="9">
    <location>
        <begin position="12"/>
        <end position="32"/>
    </location>
</feature>
<keyword evidence="3" id="KW-1003">Cell membrane</keyword>
<evidence type="ECO:0000256" key="9">
    <source>
        <dbReference type="SAM" id="Phobius"/>
    </source>
</evidence>
<keyword evidence="5 9" id="KW-0812">Transmembrane</keyword>
<feature type="transmembrane region" description="Helical" evidence="9">
    <location>
        <begin position="818"/>
        <end position="840"/>
    </location>
</feature>
<dbReference type="PANTHER" id="PTHR48021:SF46">
    <property type="entry name" value="MAJOR FACILITATOR SUPERFAMILY (MFS) PROFILE DOMAIN-CONTAINING PROTEIN"/>
    <property type="match status" value="1"/>
</dbReference>
<evidence type="ECO:0000313" key="11">
    <source>
        <dbReference type="EMBL" id="KAB0792804.1"/>
    </source>
</evidence>
<proteinExistence type="predicted"/>
<keyword evidence="4" id="KW-0762">Sugar transport</keyword>
<comment type="caution">
    <text evidence="11">The sequence shown here is derived from an EMBL/GenBank/DDBJ whole genome shotgun (WGS) entry which is preliminary data.</text>
</comment>
<feature type="transmembrane region" description="Helical" evidence="9">
    <location>
        <begin position="346"/>
        <end position="370"/>
    </location>
</feature>
<feature type="transmembrane region" description="Helical" evidence="9">
    <location>
        <begin position="654"/>
        <end position="674"/>
    </location>
</feature>
<dbReference type="InterPro" id="IPR036259">
    <property type="entry name" value="MFS_trans_sf"/>
</dbReference>
<feature type="transmembrane region" description="Helical" evidence="9">
    <location>
        <begin position="488"/>
        <end position="510"/>
    </location>
</feature>
<dbReference type="InterPro" id="IPR003663">
    <property type="entry name" value="Sugar/inositol_transpt"/>
</dbReference>
<feature type="transmembrane region" description="Helical" evidence="9">
    <location>
        <begin position="140"/>
        <end position="161"/>
    </location>
</feature>
<gene>
    <name evidence="11" type="ORF">PPYR_14763</name>
</gene>
<keyword evidence="12" id="KW-1185">Reference proteome</keyword>
<dbReference type="InterPro" id="IPR050549">
    <property type="entry name" value="MFS_Trehalose_Transporter"/>
</dbReference>
<accession>A0A5N4A642</accession>
<feature type="transmembrane region" description="Helical" evidence="9">
    <location>
        <begin position="280"/>
        <end position="301"/>
    </location>
</feature>
<feature type="transmembrane region" description="Helical" evidence="9">
    <location>
        <begin position="718"/>
        <end position="740"/>
    </location>
</feature>
<dbReference type="InterPro" id="IPR011701">
    <property type="entry name" value="MFS"/>
</dbReference>
<dbReference type="AlphaFoldDB" id="A0A5N4A642"/>
<feature type="transmembrane region" description="Helical" evidence="9">
    <location>
        <begin position="694"/>
        <end position="711"/>
    </location>
</feature>
<dbReference type="PROSITE" id="PS00217">
    <property type="entry name" value="SUGAR_TRANSPORT_2"/>
    <property type="match status" value="2"/>
</dbReference>
<dbReference type="PANTHER" id="PTHR48021">
    <property type="match status" value="1"/>
</dbReference>
<feature type="transmembrane region" description="Helical" evidence="9">
    <location>
        <begin position="546"/>
        <end position="567"/>
    </location>
</feature>
<dbReference type="Pfam" id="PF07690">
    <property type="entry name" value="MFS_1"/>
    <property type="match status" value="1"/>
</dbReference>
<feature type="domain" description="Major facilitator superfamily (MFS) profile" evidence="10">
    <location>
        <begin position="419"/>
        <end position="844"/>
    </location>
</feature>
<dbReference type="InterPro" id="IPR005828">
    <property type="entry name" value="MFS_sugar_transport-like"/>
</dbReference>
<evidence type="ECO:0000256" key="8">
    <source>
        <dbReference type="ARBA" id="ARBA00023180"/>
    </source>
</evidence>
<dbReference type="EMBL" id="VVIM01000010">
    <property type="protein sequence ID" value="KAB0792804.1"/>
    <property type="molecule type" value="Genomic_DNA"/>
</dbReference>
<dbReference type="GO" id="GO:0022857">
    <property type="term" value="F:transmembrane transporter activity"/>
    <property type="evidence" value="ECO:0007669"/>
    <property type="project" value="InterPro"/>
</dbReference>
<evidence type="ECO:0000256" key="5">
    <source>
        <dbReference type="ARBA" id="ARBA00022692"/>
    </source>
</evidence>
<dbReference type="GO" id="GO:0005886">
    <property type="term" value="C:plasma membrane"/>
    <property type="evidence" value="ECO:0007669"/>
    <property type="project" value="UniProtKB-SubCell"/>
</dbReference>
<dbReference type="PROSITE" id="PS51257">
    <property type="entry name" value="PROKAR_LIPOPROTEIN"/>
    <property type="match status" value="1"/>
</dbReference>
<dbReference type="InParanoid" id="A0A5N4A642"/>
<feature type="transmembrane region" description="Helical" evidence="9">
    <location>
        <begin position="460"/>
        <end position="481"/>
    </location>
</feature>
<feature type="transmembrane region" description="Helical" evidence="9">
    <location>
        <begin position="82"/>
        <end position="104"/>
    </location>
</feature>
<dbReference type="PROSITE" id="PS50850">
    <property type="entry name" value="MFS"/>
    <property type="match status" value="2"/>
</dbReference>
<dbReference type="Pfam" id="PF00083">
    <property type="entry name" value="Sugar_tr"/>
    <property type="match status" value="1"/>
</dbReference>
<dbReference type="InterPro" id="IPR005829">
    <property type="entry name" value="Sugar_transporter_CS"/>
</dbReference>
<dbReference type="InterPro" id="IPR020846">
    <property type="entry name" value="MFS_dom"/>
</dbReference>
<keyword evidence="7 9" id="KW-0472">Membrane</keyword>
<feature type="domain" description="Major facilitator superfamily (MFS) profile" evidence="10">
    <location>
        <begin position="13"/>
        <end position="428"/>
    </location>
</feature>
<feature type="transmembrane region" description="Helical" evidence="9">
    <location>
        <begin position="248"/>
        <end position="274"/>
    </location>
</feature>
<dbReference type="FunFam" id="1.20.1250.20:FF:000218">
    <property type="entry name" value="facilitated trehalose transporter Tret1"/>
    <property type="match status" value="2"/>
</dbReference>
<comment type="subcellular location">
    <subcellularLocation>
        <location evidence="1">Cell membrane</location>
        <topology evidence="1">Multi-pass membrane protein</topology>
    </subcellularLocation>
</comment>
<evidence type="ECO:0000256" key="6">
    <source>
        <dbReference type="ARBA" id="ARBA00022989"/>
    </source>
</evidence>
<feature type="transmembrane region" description="Helical" evidence="9">
    <location>
        <begin position="752"/>
        <end position="777"/>
    </location>
</feature>
<keyword evidence="8" id="KW-0325">Glycoprotein</keyword>
<feature type="transmembrane region" description="Helical" evidence="9">
    <location>
        <begin position="313"/>
        <end position="334"/>
    </location>
</feature>
<evidence type="ECO:0000256" key="1">
    <source>
        <dbReference type="ARBA" id="ARBA00004651"/>
    </source>
</evidence>
<reference evidence="11 12" key="1">
    <citation type="journal article" date="2018" name="Elife">
        <title>Firefly genomes illuminate parallel origins of bioluminescence in beetles.</title>
        <authorList>
            <person name="Fallon T.R."/>
            <person name="Lower S.E."/>
            <person name="Chang C.H."/>
            <person name="Bessho-Uehara M."/>
            <person name="Martin G.J."/>
            <person name="Bewick A.J."/>
            <person name="Behringer M."/>
            <person name="Debat H.J."/>
            <person name="Wong I."/>
            <person name="Day J.C."/>
            <person name="Suvorov A."/>
            <person name="Silva C.J."/>
            <person name="Stanger-Hall K.F."/>
            <person name="Hall D.W."/>
            <person name="Schmitz R.J."/>
            <person name="Nelson D.R."/>
            <person name="Lewis S.M."/>
            <person name="Shigenobu S."/>
            <person name="Bybee S.M."/>
            <person name="Larracuente A.M."/>
            <person name="Oba Y."/>
            <person name="Weng J.K."/>
        </authorList>
    </citation>
    <scope>NUCLEOTIDE SEQUENCE [LARGE SCALE GENOMIC DNA]</scope>
    <source>
        <strain evidence="11">1611_PpyrPB1</strain>
        <tissue evidence="11">Whole body</tissue>
    </source>
</reference>
<evidence type="ECO:0000256" key="4">
    <source>
        <dbReference type="ARBA" id="ARBA00022597"/>
    </source>
</evidence>
<evidence type="ECO:0000313" key="12">
    <source>
        <dbReference type="Proteomes" id="UP000327044"/>
    </source>
</evidence>
<dbReference type="Proteomes" id="UP000327044">
    <property type="component" value="Unassembled WGS sequence"/>
</dbReference>
<dbReference type="PRINTS" id="PR00171">
    <property type="entry name" value="SUGRTRNSPORT"/>
</dbReference>